<evidence type="ECO:0000256" key="3">
    <source>
        <dbReference type="SAM" id="MobiDB-lite"/>
    </source>
</evidence>
<accession>K7EBG1</accession>
<dbReference type="HOGENOM" id="CLU_983407_0_0_1"/>
<dbReference type="SMART" id="SM00952">
    <property type="entry name" value="RAP"/>
    <property type="match status" value="1"/>
</dbReference>
<feature type="region of interest" description="Disordered" evidence="3">
    <location>
        <begin position="87"/>
        <end position="146"/>
    </location>
</feature>
<dbReference type="STRING" id="9258.ENSOANP00000030868"/>
<dbReference type="KEGG" id="oaa:100076729"/>
<dbReference type="PROSITE" id="PS51286">
    <property type="entry name" value="RAP"/>
    <property type="match status" value="1"/>
</dbReference>
<dbReference type="OMA" id="FEIRMDS"/>
<feature type="domain" description="RAP" evidence="4">
    <location>
        <begin position="640"/>
        <end position="697"/>
    </location>
</feature>
<dbReference type="CTD" id="22868"/>
<dbReference type="GO" id="GO:0035770">
    <property type="term" value="C:ribonucleoprotein granule"/>
    <property type="evidence" value="ECO:0000318"/>
    <property type="project" value="GO_Central"/>
</dbReference>
<dbReference type="eggNOG" id="ENOG502QVSD">
    <property type="taxonomic scope" value="Eukaryota"/>
</dbReference>
<dbReference type="RefSeq" id="XP_028925157.1">
    <property type="nucleotide sequence ID" value="XM_029069324.1"/>
</dbReference>
<dbReference type="OrthoDB" id="9369505at2759"/>
<dbReference type="GeneTree" id="ENSGT01030000234607"/>
<protein>
    <submittedName>
        <fullName evidence="5">FAST kinase domains 2</fullName>
    </submittedName>
</protein>
<dbReference type="PANTHER" id="PTHR21228:SF1">
    <property type="entry name" value="FAST KINASE DOMAIN-CONTAINING PROTEIN 2, MITOCHONDRIAL"/>
    <property type="match status" value="1"/>
</dbReference>
<comment type="subcellular location">
    <subcellularLocation>
        <location evidence="1">Mitochondrion</location>
    </subcellularLocation>
</comment>
<dbReference type="PANTHER" id="PTHR21228">
    <property type="entry name" value="FAST LEU-RICH DOMAIN-CONTAINING"/>
    <property type="match status" value="1"/>
</dbReference>
<evidence type="ECO:0000256" key="2">
    <source>
        <dbReference type="ARBA" id="ARBA00023128"/>
    </source>
</evidence>
<reference evidence="5 6" key="1">
    <citation type="journal article" date="2008" name="Nature">
        <title>Genome analysis of the platypus reveals unique signatures of evolution.</title>
        <authorList>
            <person name="Warren W.C."/>
            <person name="Hillier L.W."/>
            <person name="Marshall Graves J.A."/>
            <person name="Birney E."/>
            <person name="Ponting C.P."/>
            <person name="Grutzner F."/>
            <person name="Belov K."/>
            <person name="Miller W."/>
            <person name="Clarke L."/>
            <person name="Chinwalla A.T."/>
            <person name="Yang S.P."/>
            <person name="Heger A."/>
            <person name="Locke D.P."/>
            <person name="Miethke P."/>
            <person name="Waters P.D."/>
            <person name="Veyrunes F."/>
            <person name="Fulton L."/>
            <person name="Fulton B."/>
            <person name="Graves T."/>
            <person name="Wallis J."/>
            <person name="Puente X.S."/>
            <person name="Lopez-Otin C."/>
            <person name="Ordonez G.R."/>
            <person name="Eichler E.E."/>
            <person name="Chen L."/>
            <person name="Cheng Z."/>
            <person name="Deakin J.E."/>
            <person name="Alsop A."/>
            <person name="Thompson K."/>
            <person name="Kirby P."/>
            <person name="Papenfuss A.T."/>
            <person name="Wakefield M.J."/>
            <person name="Olender T."/>
            <person name="Lancet D."/>
            <person name="Huttley G.A."/>
            <person name="Smit A.F."/>
            <person name="Pask A."/>
            <person name="Temple-Smith P."/>
            <person name="Batzer M.A."/>
            <person name="Walker J.A."/>
            <person name="Konkel M.K."/>
            <person name="Harris R.S."/>
            <person name="Whittington C.M."/>
            <person name="Wong E.S."/>
            <person name="Gemmell N.J."/>
            <person name="Buschiazzo E."/>
            <person name="Vargas Jentzsch I.M."/>
            <person name="Merkel A."/>
            <person name="Schmitz J."/>
            <person name="Zemann A."/>
            <person name="Churakov G."/>
            <person name="Kriegs J.O."/>
            <person name="Brosius J."/>
            <person name="Murchison E.P."/>
            <person name="Sachidanandam R."/>
            <person name="Smith C."/>
            <person name="Hannon G.J."/>
            <person name="Tsend-Ayush E."/>
            <person name="McMillan D."/>
            <person name="Attenborough R."/>
            <person name="Rens W."/>
            <person name="Ferguson-Smith M."/>
            <person name="Lefevre C.M."/>
            <person name="Sharp J.A."/>
            <person name="Nicholas K.R."/>
            <person name="Ray D.A."/>
            <person name="Kube M."/>
            <person name="Reinhardt R."/>
            <person name="Pringle T.H."/>
            <person name="Taylor J."/>
            <person name="Jones R.C."/>
            <person name="Nixon B."/>
            <person name="Dacheux J.L."/>
            <person name="Niwa H."/>
            <person name="Sekita Y."/>
            <person name="Huang X."/>
            <person name="Stark A."/>
            <person name="Kheradpour P."/>
            <person name="Kellis M."/>
            <person name="Flicek P."/>
            <person name="Chen Y."/>
            <person name="Webber C."/>
            <person name="Hardison R."/>
            <person name="Nelson J."/>
            <person name="Hallsworth-Pepin K."/>
            <person name="Delehaunty K."/>
            <person name="Markovic C."/>
            <person name="Minx P."/>
            <person name="Feng Y."/>
            <person name="Kremitzki C."/>
            <person name="Mitreva M."/>
            <person name="Glasscock J."/>
            <person name="Wylie T."/>
            <person name="Wohldmann P."/>
            <person name="Thiru P."/>
            <person name="Nhan M.N."/>
            <person name="Pohl C.S."/>
            <person name="Smith S.M."/>
            <person name="Hou S."/>
            <person name="Nefedov M."/>
            <person name="de Jong P.J."/>
            <person name="Renfree M.B."/>
            <person name="Mardis E.R."/>
            <person name="Wilson R.K."/>
        </authorList>
    </citation>
    <scope>NUCLEOTIDE SEQUENCE [LARGE SCALE GENOMIC DNA]</scope>
    <source>
        <strain evidence="5 6">Glennie</strain>
    </source>
</reference>
<dbReference type="GO" id="GO:0003723">
    <property type="term" value="F:RNA binding"/>
    <property type="evidence" value="ECO:0000318"/>
    <property type="project" value="GO_Central"/>
</dbReference>
<name>K7EBG1_ORNAN</name>
<dbReference type="InterPro" id="IPR013584">
    <property type="entry name" value="RAP"/>
</dbReference>
<dbReference type="Pfam" id="PF06743">
    <property type="entry name" value="FAST_1"/>
    <property type="match status" value="1"/>
</dbReference>
<dbReference type="InParanoid" id="K7EBG1"/>
<dbReference type="GO" id="GO:0044528">
    <property type="term" value="P:regulation of mitochondrial mRNA stability"/>
    <property type="evidence" value="ECO:0000318"/>
    <property type="project" value="GO_Central"/>
</dbReference>
<evidence type="ECO:0000313" key="6">
    <source>
        <dbReference type="Proteomes" id="UP000002279"/>
    </source>
</evidence>
<dbReference type="GeneID" id="100076729"/>
<dbReference type="Proteomes" id="UP000002279">
    <property type="component" value="Chromosome 7"/>
</dbReference>
<evidence type="ECO:0000259" key="4">
    <source>
        <dbReference type="PROSITE" id="PS51286"/>
    </source>
</evidence>
<dbReference type="InterPro" id="IPR050870">
    <property type="entry name" value="FAST_kinase"/>
</dbReference>
<dbReference type="Ensembl" id="ENSOANT00000040106.2">
    <property type="protein sequence ID" value="ENSOANP00000030868.2"/>
    <property type="gene ID" value="ENSOANG00000020472.3"/>
</dbReference>
<reference evidence="5" key="3">
    <citation type="submission" date="2025-09" db="UniProtKB">
        <authorList>
            <consortium name="Ensembl"/>
        </authorList>
    </citation>
    <scope>IDENTIFICATION</scope>
    <source>
        <strain evidence="5">Glennie</strain>
    </source>
</reference>
<dbReference type="InterPro" id="IPR010622">
    <property type="entry name" value="FAST_Leu-rich"/>
</dbReference>
<keyword evidence="6" id="KW-1185">Reference proteome</keyword>
<keyword evidence="2" id="KW-0496">Mitochondrion</keyword>
<evidence type="ECO:0000256" key="1">
    <source>
        <dbReference type="ARBA" id="ARBA00004173"/>
    </source>
</evidence>
<gene>
    <name evidence="5" type="primary">FASTKD2</name>
</gene>
<proteinExistence type="predicted"/>
<reference evidence="5" key="2">
    <citation type="submission" date="2025-08" db="UniProtKB">
        <authorList>
            <consortium name="Ensembl"/>
        </authorList>
    </citation>
    <scope>IDENTIFICATION</scope>
    <source>
        <strain evidence="5">Glennie</strain>
    </source>
</reference>
<dbReference type="GO" id="GO:0005759">
    <property type="term" value="C:mitochondrial matrix"/>
    <property type="evidence" value="ECO:0000318"/>
    <property type="project" value="GO_Central"/>
</dbReference>
<dbReference type="Bgee" id="ENSOANG00000020472">
    <property type="expression patterns" value="Expressed in heart and 7 other cell types or tissues"/>
</dbReference>
<evidence type="ECO:0000313" key="5">
    <source>
        <dbReference type="Ensembl" id="ENSOANP00000030868.2"/>
    </source>
</evidence>
<dbReference type="GO" id="GO:0000963">
    <property type="term" value="P:mitochondrial RNA processing"/>
    <property type="evidence" value="ECO:0000318"/>
    <property type="project" value="GO_Central"/>
</dbReference>
<sequence>MHQSTGSLLGAIRRVHAGLSSFGPPSWRTARGKACPLALSARGPACRNWIPGGLPRDEPLRAPAWFLGYPGRAPSVRLRGAEALQKRGLRMGSPRSEDRPVSPSSTCSLGSDDDDEPREATDPRGPPSPVEVSPGKERRFSPSEPGVSLRECGSLGAVLDNFAACPTYPSTKYLRAMWRLAKAMPKEQSTSERQQMYRHPAFSQLCRHVMREARNLPCDNVMYSLHALVKLQIPQNAHLIQTLLRAAQERINECDERSLSVLAATLEVMEPSKNVDALRSGLRILVDQQIWSIERVLSLQTMMRCIGKNAPLSLKKKMEERSLPCINPCFRCRNREMKMLMELDKFTIHNSQRMFGALAAMDHRSPTLLNKCSERVTGDIESCSFRMMAAILQACRELRYYNLDLFTGIAERVAATYETWKITQFLPFLSVFESFGFRPISLMDLIAEKVTARSEPLSLKTILFLLRVYSSSNHFDERPNQEFLEALSTALDPHLSEISCSDLLKAVYSFCLLRHFPPAPLNRLLQEDVLTELSSSGDENMKNEHRLHVVNTCLELENVSIGKPPAISGKKPPSPVLDNARVEEALQKILVDEGLFLKNVLLPPHDYNIDFAIRMDADRRHVFPVTEADVLTDDSDVQRVALLCVPRSSFCLGTTHPRGILALKMRHIKSLGYHVIVVNNWEVENLKIEDAVTLLKTKIYSAETFPAADVQG</sequence>
<organism evidence="5 6">
    <name type="scientific">Ornithorhynchus anatinus</name>
    <name type="common">Duckbill platypus</name>
    <dbReference type="NCBI Taxonomy" id="9258"/>
    <lineage>
        <taxon>Eukaryota</taxon>
        <taxon>Metazoa</taxon>
        <taxon>Chordata</taxon>
        <taxon>Craniata</taxon>
        <taxon>Vertebrata</taxon>
        <taxon>Euteleostomi</taxon>
        <taxon>Mammalia</taxon>
        <taxon>Monotremata</taxon>
        <taxon>Ornithorhynchidae</taxon>
        <taxon>Ornithorhynchus</taxon>
    </lineage>
</organism>
<dbReference type="Pfam" id="PF08373">
    <property type="entry name" value="RAP"/>
    <property type="match status" value="1"/>
</dbReference>
<dbReference type="FunCoup" id="K7EBG1">
    <property type="interactions" value="1543"/>
</dbReference>
<dbReference type="AlphaFoldDB" id="K7EBG1"/>